<evidence type="ECO:0000313" key="3">
    <source>
        <dbReference type="Proteomes" id="UP000281708"/>
    </source>
</evidence>
<gene>
    <name evidence="2" type="ORF">D9V37_16395</name>
</gene>
<organism evidence="2 3">
    <name type="scientific">Nocardioides mangrovicus</name>
    <dbReference type="NCBI Taxonomy" id="2478913"/>
    <lineage>
        <taxon>Bacteria</taxon>
        <taxon>Bacillati</taxon>
        <taxon>Actinomycetota</taxon>
        <taxon>Actinomycetes</taxon>
        <taxon>Propionibacteriales</taxon>
        <taxon>Nocardioidaceae</taxon>
        <taxon>Nocardioides</taxon>
    </lineage>
</organism>
<evidence type="ECO:0000313" key="2">
    <source>
        <dbReference type="EMBL" id="RLV47723.1"/>
    </source>
</evidence>
<protein>
    <submittedName>
        <fullName evidence="2">DUF4062 domain-containing protein</fullName>
    </submittedName>
</protein>
<dbReference type="Proteomes" id="UP000281708">
    <property type="component" value="Unassembled WGS sequence"/>
</dbReference>
<dbReference type="RefSeq" id="WP_121807230.1">
    <property type="nucleotide sequence ID" value="NZ_RDBE01000010.1"/>
</dbReference>
<sequence length="380" mass="40858">MSESLLIDLRSASSDPADADLRAWASGRRVFVSSLIADMPEERAAARQAVESFGAVPVMFEQDLAAQDIRADQAYLAGVRSSDIYLGLFGPRYGVRMSDGYSATHAEFNEAERAGLRLCLFVPAGDISEMDGAQQDLVAGARNLYVTSSRTTPESLQAAIGRRLVSLAAEDIAPWIRLGRTVFRSTQIASNGSEVLVTAEVRSVEVHAELVDMRNDRAGDVPFASPVEAFKVRVADVSTDTFSTQTFHEKLALSGNGSPAVYRGMGINGMSADEIGRRALADGLFGTSTLGAATFGVQAVDPLAPLRGKQLDDSIVRPVARLLITEHLLQTGAARSVTDFTLGPAHSEVRQLRVAWNPPKRYINEDDPEPVAVEGPVRDL</sequence>
<feature type="domain" description="DUF4062" evidence="1">
    <location>
        <begin position="29"/>
        <end position="111"/>
    </location>
</feature>
<accession>A0A3L8NYS4</accession>
<comment type="caution">
    <text evidence="2">The sequence shown here is derived from an EMBL/GenBank/DDBJ whole genome shotgun (WGS) entry which is preliminary data.</text>
</comment>
<name>A0A3L8NYS4_9ACTN</name>
<dbReference type="EMBL" id="RDBE01000010">
    <property type="protein sequence ID" value="RLV47723.1"/>
    <property type="molecule type" value="Genomic_DNA"/>
</dbReference>
<dbReference type="InterPro" id="IPR025139">
    <property type="entry name" value="DUF4062"/>
</dbReference>
<dbReference type="Pfam" id="PF13271">
    <property type="entry name" value="DUF4062"/>
    <property type="match status" value="1"/>
</dbReference>
<evidence type="ECO:0000259" key="1">
    <source>
        <dbReference type="Pfam" id="PF13271"/>
    </source>
</evidence>
<proteinExistence type="predicted"/>
<keyword evidence="3" id="KW-1185">Reference proteome</keyword>
<reference evidence="2 3" key="1">
    <citation type="submission" date="2018-10" db="EMBL/GenBank/DDBJ databases">
        <title>Marmoricola sp. 4Q3S-7 whole genome shotgun sequence.</title>
        <authorList>
            <person name="Li F."/>
        </authorList>
    </citation>
    <scope>NUCLEOTIDE SEQUENCE [LARGE SCALE GENOMIC DNA]</scope>
    <source>
        <strain evidence="2 3">4Q3S-7</strain>
    </source>
</reference>
<dbReference type="OrthoDB" id="135105at2"/>
<dbReference type="AlphaFoldDB" id="A0A3L8NYS4"/>